<reference evidence="2" key="1">
    <citation type="submission" date="2017-08" db="EMBL/GenBank/DDBJ databases">
        <authorList>
            <person name="Imhoff J.F."/>
            <person name="Rahn T."/>
            <person name="Kuenzel S."/>
            <person name="Neulinger S.C."/>
        </authorList>
    </citation>
    <scope>NUCLEOTIDE SEQUENCE</scope>
    <source>
        <strain evidence="2">DSM 9154</strain>
    </source>
</reference>
<evidence type="ECO:0000313" key="3">
    <source>
        <dbReference type="Proteomes" id="UP000778970"/>
    </source>
</evidence>
<reference evidence="2" key="2">
    <citation type="journal article" date="2020" name="Microorganisms">
        <title>Osmotic Adaptation and Compatible Solute Biosynthesis of Phototrophic Bacteria as Revealed from Genome Analyses.</title>
        <authorList>
            <person name="Imhoff J.F."/>
            <person name="Rahn T."/>
            <person name="Kunzel S."/>
            <person name="Keller A."/>
            <person name="Neulinger S.C."/>
        </authorList>
    </citation>
    <scope>NUCLEOTIDE SEQUENCE</scope>
    <source>
        <strain evidence="2">DSM 9154</strain>
    </source>
</reference>
<keyword evidence="3" id="KW-1185">Reference proteome</keyword>
<sequence length="301" mass="32291">MRGAAADDRQGVSPRAQRGVEAEHRHHRDRRHTRGDPGAHRNQISAAAFGGHAGLRRLGSPGVRTCRSLLGHSCPASGAGRAGRRHPLRLASAVCTVCCLRGGPGAAGHHAGAAGGIEAEHGVRSGVRRRQDQGGVRVLRGALERLPRQRLELLQQHRQAVEFGVNRTGAELASLQKVGRPRDRHVAEQRQGPTGSRRRGAGDTAAGLVADTTHGDTGRRGAIVQHQHEVVGRQNQEGIGKDRLHAVAGVLHIRSRIRDPDVGHGGLRSERKRATRGQGSGARFELHFQPQHRAPATVLRL</sequence>
<feature type="region of interest" description="Disordered" evidence="1">
    <location>
        <begin position="174"/>
        <end position="204"/>
    </location>
</feature>
<organism evidence="2 3">
    <name type="scientific">Rhodovibrio salinarum</name>
    <dbReference type="NCBI Taxonomy" id="1087"/>
    <lineage>
        <taxon>Bacteria</taxon>
        <taxon>Pseudomonadati</taxon>
        <taxon>Pseudomonadota</taxon>
        <taxon>Alphaproteobacteria</taxon>
        <taxon>Rhodospirillales</taxon>
        <taxon>Rhodovibrionaceae</taxon>
        <taxon>Rhodovibrio</taxon>
    </lineage>
</organism>
<feature type="region of interest" description="Disordered" evidence="1">
    <location>
        <begin position="261"/>
        <end position="281"/>
    </location>
</feature>
<dbReference type="Proteomes" id="UP000778970">
    <property type="component" value="Unassembled WGS sequence"/>
</dbReference>
<name>A0A934QL85_9PROT</name>
<evidence type="ECO:0000256" key="1">
    <source>
        <dbReference type="SAM" id="MobiDB-lite"/>
    </source>
</evidence>
<feature type="compositionally biased region" description="Basic and acidic residues" evidence="1">
    <location>
        <begin position="1"/>
        <end position="10"/>
    </location>
</feature>
<protein>
    <submittedName>
        <fullName evidence="2">Uncharacterized protein</fullName>
    </submittedName>
</protein>
<proteinExistence type="predicted"/>
<evidence type="ECO:0000313" key="2">
    <source>
        <dbReference type="EMBL" id="MBK1699248.1"/>
    </source>
</evidence>
<gene>
    <name evidence="2" type="ORF">CKO21_18535</name>
</gene>
<feature type="region of interest" description="Disordered" evidence="1">
    <location>
        <begin position="1"/>
        <end position="42"/>
    </location>
</feature>
<dbReference type="EMBL" id="NRRE01000035">
    <property type="protein sequence ID" value="MBK1699248.1"/>
    <property type="molecule type" value="Genomic_DNA"/>
</dbReference>
<dbReference type="AlphaFoldDB" id="A0A934QL85"/>
<accession>A0A934QL85</accession>
<comment type="caution">
    <text evidence="2">The sequence shown here is derived from an EMBL/GenBank/DDBJ whole genome shotgun (WGS) entry which is preliminary data.</text>
</comment>